<dbReference type="AlphaFoldDB" id="A0A1L3MJF4"/>
<protein>
    <submittedName>
        <fullName evidence="1">Uncharacterized protein</fullName>
    </submittedName>
</protein>
<dbReference type="Proteomes" id="UP000182938">
    <property type="component" value="Chromosome"/>
</dbReference>
<evidence type="ECO:0000313" key="2">
    <source>
        <dbReference type="Proteomes" id="UP000182938"/>
    </source>
</evidence>
<reference evidence="1 2" key="1">
    <citation type="submission" date="2015-11" db="EMBL/GenBank/DDBJ databases">
        <authorList>
            <person name="Zhang Y."/>
            <person name="Guo Z."/>
        </authorList>
    </citation>
    <scope>NUCLEOTIDE SEQUENCE [LARGE SCALE GENOMIC DNA]</scope>
    <source>
        <strain evidence="1 2">YFY001</strain>
    </source>
</reference>
<name>A0A1L3MJF4_9MICO</name>
<accession>A0A1L3MJF4</accession>
<sequence>MTPSTVSVPVLMKFVGLMLRFVALVRVPPLLTEACGSCGGVGSGDAASQGAAAAMVTTGADQAAPLTMVRRLGVCGVMRGFPPVGGRPGEGETLHCAPVIGRDRSGHSLTWQ</sequence>
<gene>
    <name evidence="1" type="ORF">ASJ30_13955</name>
</gene>
<keyword evidence="2" id="KW-1185">Reference proteome</keyword>
<evidence type="ECO:0000313" key="1">
    <source>
        <dbReference type="EMBL" id="APH02497.1"/>
    </source>
</evidence>
<proteinExistence type="predicted"/>
<dbReference type="KEGG" id="jte:ASJ30_13955"/>
<dbReference type="EMBL" id="CP013290">
    <property type="protein sequence ID" value="APH02497.1"/>
    <property type="molecule type" value="Genomic_DNA"/>
</dbReference>
<organism evidence="1 2">
    <name type="scientific">Janibacter indicus</name>
    <dbReference type="NCBI Taxonomy" id="857417"/>
    <lineage>
        <taxon>Bacteria</taxon>
        <taxon>Bacillati</taxon>
        <taxon>Actinomycetota</taxon>
        <taxon>Actinomycetes</taxon>
        <taxon>Micrococcales</taxon>
        <taxon>Intrasporangiaceae</taxon>
        <taxon>Janibacter</taxon>
    </lineage>
</organism>